<feature type="compositionally biased region" description="Low complexity" evidence="1">
    <location>
        <begin position="322"/>
        <end position="352"/>
    </location>
</feature>
<feature type="region of interest" description="Disordered" evidence="1">
    <location>
        <begin position="2405"/>
        <end position="2429"/>
    </location>
</feature>
<feature type="compositionally biased region" description="Basic and acidic residues" evidence="1">
    <location>
        <begin position="1604"/>
        <end position="1617"/>
    </location>
</feature>
<name>A0A0G4HQI6_9ALVE</name>
<feature type="region of interest" description="Disordered" evidence="1">
    <location>
        <begin position="137"/>
        <end position="168"/>
    </location>
</feature>
<feature type="compositionally biased region" description="Basic and acidic residues" evidence="1">
    <location>
        <begin position="3470"/>
        <end position="3479"/>
    </location>
</feature>
<feature type="compositionally biased region" description="Basic and acidic residues" evidence="1">
    <location>
        <begin position="428"/>
        <end position="440"/>
    </location>
</feature>
<feature type="region of interest" description="Disordered" evidence="1">
    <location>
        <begin position="629"/>
        <end position="1033"/>
    </location>
</feature>
<feature type="compositionally biased region" description="Polar residues" evidence="1">
    <location>
        <begin position="1741"/>
        <end position="1751"/>
    </location>
</feature>
<feature type="compositionally biased region" description="Basic and acidic residues" evidence="1">
    <location>
        <begin position="2135"/>
        <end position="2164"/>
    </location>
</feature>
<dbReference type="SMART" id="SM00185">
    <property type="entry name" value="ARM"/>
    <property type="match status" value="1"/>
</dbReference>
<feature type="region of interest" description="Disordered" evidence="1">
    <location>
        <begin position="1"/>
        <end position="27"/>
    </location>
</feature>
<feature type="region of interest" description="Disordered" evidence="1">
    <location>
        <begin position="265"/>
        <end position="390"/>
    </location>
</feature>
<feature type="region of interest" description="Disordered" evidence="1">
    <location>
        <begin position="50"/>
        <end position="123"/>
    </location>
</feature>
<evidence type="ECO:0000256" key="1">
    <source>
        <dbReference type="SAM" id="MobiDB-lite"/>
    </source>
</evidence>
<feature type="region of interest" description="Disordered" evidence="1">
    <location>
        <begin position="2204"/>
        <end position="2235"/>
    </location>
</feature>
<feature type="region of interest" description="Disordered" evidence="1">
    <location>
        <begin position="3523"/>
        <end position="3552"/>
    </location>
</feature>
<evidence type="ECO:0000313" key="2">
    <source>
        <dbReference type="EMBL" id="CEM46546.1"/>
    </source>
</evidence>
<feature type="compositionally biased region" description="Low complexity" evidence="1">
    <location>
        <begin position="896"/>
        <end position="906"/>
    </location>
</feature>
<feature type="compositionally biased region" description="Polar residues" evidence="1">
    <location>
        <begin position="1171"/>
        <end position="1181"/>
    </location>
</feature>
<feature type="compositionally biased region" description="Basic and acidic residues" evidence="1">
    <location>
        <begin position="2514"/>
        <end position="2544"/>
    </location>
</feature>
<feature type="compositionally biased region" description="Basic residues" evidence="1">
    <location>
        <begin position="1147"/>
        <end position="1159"/>
    </location>
</feature>
<feature type="compositionally biased region" description="Basic and acidic residues" evidence="1">
    <location>
        <begin position="797"/>
        <end position="823"/>
    </location>
</feature>
<feature type="compositionally biased region" description="Acidic residues" evidence="1">
    <location>
        <begin position="1643"/>
        <end position="1655"/>
    </location>
</feature>
<feature type="region of interest" description="Disordered" evidence="1">
    <location>
        <begin position="3441"/>
        <end position="3501"/>
    </location>
</feature>
<feature type="region of interest" description="Disordered" evidence="1">
    <location>
        <begin position="418"/>
        <end position="480"/>
    </location>
</feature>
<feature type="compositionally biased region" description="Basic residues" evidence="1">
    <location>
        <begin position="157"/>
        <end position="168"/>
    </location>
</feature>
<feature type="compositionally biased region" description="Basic and acidic residues" evidence="1">
    <location>
        <begin position="863"/>
        <end position="873"/>
    </location>
</feature>
<feature type="region of interest" description="Disordered" evidence="1">
    <location>
        <begin position="1837"/>
        <end position="1873"/>
    </location>
</feature>
<feature type="compositionally biased region" description="Basic and acidic residues" evidence="1">
    <location>
        <begin position="2112"/>
        <end position="2123"/>
    </location>
</feature>
<dbReference type="InterPro" id="IPR000225">
    <property type="entry name" value="Armadillo"/>
</dbReference>
<feature type="region of interest" description="Disordered" evidence="1">
    <location>
        <begin position="526"/>
        <end position="560"/>
    </location>
</feature>
<feature type="compositionally biased region" description="Low complexity" evidence="1">
    <location>
        <begin position="727"/>
        <end position="736"/>
    </location>
</feature>
<feature type="compositionally biased region" description="Basic and acidic residues" evidence="1">
    <location>
        <begin position="630"/>
        <end position="645"/>
    </location>
</feature>
<feature type="region of interest" description="Disordered" evidence="1">
    <location>
        <begin position="1399"/>
        <end position="1421"/>
    </location>
</feature>
<feature type="compositionally biased region" description="Basic and acidic residues" evidence="1">
    <location>
        <begin position="982"/>
        <end position="994"/>
    </location>
</feature>
<feature type="region of interest" description="Disordered" evidence="1">
    <location>
        <begin position="2629"/>
        <end position="2650"/>
    </location>
</feature>
<feature type="compositionally biased region" description="Basic and acidic residues" evidence="1">
    <location>
        <begin position="762"/>
        <end position="788"/>
    </location>
</feature>
<feature type="compositionally biased region" description="Basic and acidic residues" evidence="1">
    <location>
        <begin position="1106"/>
        <end position="1116"/>
    </location>
</feature>
<feature type="compositionally biased region" description="Polar residues" evidence="1">
    <location>
        <begin position="1700"/>
        <end position="1710"/>
    </location>
</feature>
<feature type="compositionally biased region" description="Basic and acidic residues" evidence="1">
    <location>
        <begin position="1518"/>
        <end position="1533"/>
    </location>
</feature>
<feature type="region of interest" description="Disordered" evidence="1">
    <location>
        <begin position="1594"/>
        <end position="1819"/>
    </location>
</feature>
<feature type="compositionally biased region" description="Basic and acidic residues" evidence="1">
    <location>
        <begin position="63"/>
        <end position="107"/>
    </location>
</feature>
<proteinExistence type="predicted"/>
<feature type="compositionally biased region" description="Polar residues" evidence="1">
    <location>
        <begin position="1622"/>
        <end position="1631"/>
    </location>
</feature>
<feature type="region of interest" description="Disordered" evidence="1">
    <location>
        <begin position="1518"/>
        <end position="1564"/>
    </location>
</feature>
<sequence>MSGLAEGKADKGQKPHADGQAPIYTGLTPLSPIVAKYKWSKKVRRIAAIDLSEPAFLETGQGETHRIREDKDKEKEREKEREREKEKEKEGAQGVKADQKEKEKAEGGAKTTPTPTPLDPHAQTQVGALPLFDGIEPLSLEDEGSGGGGGGLEDKKQRRKRRQEKRRKVAARLAKSEHLPACRESVYRLGYLELLREVGVSSQRLKMAQGGFFPCGTIIGRQAGRIGESRLSMVSRSAEAGRKYAEERGEIGALCVGSKKKGECEEETAVGLHDGKREAKEGERERPQSAQSDGSELFNFARPSRKETSVCGRKPLLPPLVLPSSPSPVSGEGRQRSPSSLMRRSSLPISPSKRPTSPSQAEGATFRLDSDISPCRASKRQSASVPVKQPVLSRINAKRPMDVVDMAVAWRAATVAALAEESEDNCEGEERERRKEREGMESGDEGDLRPGTGVVNTLGGSGRKTPASLFLSSRVPGSEGVDGQAWMRFWKDQCKGTREEGEEIPDITSSDPLLRLSFAEFKKRSDIGHPDVSQGGGVSGEGPLSSPLFLHQEGPRGQAPPSAVALMEAFRQKQRNPGSVCGSLKRTSRPANLGVPSRVVGPVDRTSRALRFEVQWGAPRRVFATETEAFAEKARTKPRDARTRPEMLTSGPGAVCGRAGRWRLTLPRSQRYGKGSLRKSGEEVKGGQGLPADAPGGTRGSQERGRASSSSQEVELTKSKSNTVIVAASPSASSSPTDAPKLPEADSRGTVESVRQRGRSASQEKADKALMEDAVRVVEDREGGETLERAVSPGESRGGEEGDTERKGGRSTDEDPSGKEKSEGPPADSSVSNKETENLVGAEEEGRECEGERIEGSLEEEREGALETEREFTDDGIDLPDDDEKRKRASNVDCEPSSPSSLSRKLPSPPSSTQGRGLGRQPGGYSLKKEGEVEAPGDSPKRKSFFVFDESLESVLLERDKENSEEEASPSPSTSPPPPTEIADRLEILRKDIEAAGLACPPSPPESQIVGGLLEGAGGNARKNKQKSVGGVQSPPKVTFLDLEKMKAEAKAVMMLQDSQRSTTVPPDNTNRLATHRSFPDHIVAFPETHRSSDLPVIKEGNNQVSDEKLDKDPTRKTGKGKGAVTIASAFAAAEATMEAMMNGNTKGKRRGGGVKGLKKKGDNKVDGKNPQQTNATTREAQTAGEGGILDAVLTDDLLAAFLQRASRPYDKNSQLQPPPLPKIPRVAILKRKVFMPAEVPTLHDCRKRKWIQLHKKREEDDRPPPALEKMLNAVFGDPSKPNSKGRPHRPSAVTGTSSITALLVQSGRKPAVSMVLNRKDGHAVASAATGPAAAAAEGTGKDKLGLVRLFRRNANLQQKRSARYQKFKRRFAKRLMTDERAREGGPLWVLTQIHRGKRRRVKTSPSESTAPSAASSRGFGEERTTLWDQFLAYTNSQCIKTERFLCDVCQYVLAGGNEVSLNLLLRSLRMLRVSDLCRREVAVVVGAFVDALQLPPDAVVEAIHSILEPAVRAQEEAERLNKERESSKRDTVAELSSPARDHSHASVASTPREGPNGSVGELKASEALEEYDRVLSIVAERKKKRVIVFGRDTGTISPSLSTRKKEKEKGRKESVWRRLTCSPTKQNLQLQKLAPSPLPQGDEVDDDDETDEQNEQSGKDKSPLGSNEDGAAAPLPSQSSPRHGPVHFFAEGSAARESVMTSQQSTNLPTHLEEQTQKDLPLSHTEIQEEGEEPENSTESQQDARSQGGTPDSRKSGLTGGSPRLSRTPAPPSGLPGTARSSLVASRRRYSSHAHAMPVPSIPPPSSANNKASILSTGQRDAALNRLLVAQKRATVAPHGSSAVTPRSPHQPGGTGGLVQAPAKKKGHQRGSVEASAVVAQFVEGLALGPPDIPPSPNSSVQSEVPETAPLVLATLSSLMLKSRGCEALKNSSFPLMLTSQLPLVSSFLRVEVEEQERKRAEGGKPIEKDRERGERLHSEEESLVGLIVERRAQQNHWLPRPVTFIWMAQHEGVEVLPSDHLEEKVRLRLWHGAALKDCLNLIGTFIFWKLPSNVHWPSLRLVLEKDGRLPIVAESLRVVLWYIRMFGVSCLVETVAEADFEIGASQANGKEVEKEKGKEEAIEGGGEGGDPEEEKKVSEEKGEGGNIQEREQDDRKNGKTFHREKNLKAFTEGIGRCWERVERSFIASRKIASHRREDLTHAGISTQKHQSTAAAGGPAGTHGSDLEEAETDEPEAKMNFAEMGWKEWQYKLVGYCGAVMWEMLGDPVCLLVLPSDRLRTLDASFLLPEKLLRLLVLPALATSLSHDLTMRVPALARASVCHLSRCLFDFNPTQNSLAFIKDVIDLLIVLAMARQEQKRLKELRLWEYISEKQIFEKIGAARMHLHDVSLSDAGRPGARANTVRSARSVMDSEETKQQMNADETEEDQRLAAGYSAHGAAVEFLSGAPKPVENFPPPRSLTTLAASNSETLALRQRAWLISECERGLLRLLALVSVHPHHLPTQQRPGYPPDRTDGSEDPHAERHDTQEEKPPRETFAERKTIAPTDVASLGAPSQVPSPRTSVSRRSERGLSVTTSAAGRLAEVEESEAGGGGVLSRAGSAVSLGQRTSVFKTKLGLNSRPPSLASLASELGAGTSDGESRASTAGGTKSASALWNDALSGKGGVGVRGAQLRKKASLKRLASGAPGSSRVLVARGCDAQGPWVIGLPGVVGCALQKKDVFANEALNAFMAKEALKKAKYAKGGGGHLMACCVGARKAKFRIHSSSGDLKIGIIPDHTALTYRDLLWRLTTVNAPQLWDLVRVSLSVAHSFENPTGLNSAVMRIHRLGSIWRGSSSIFVDDKIASEQRRMFSQIERKMDGGGDRQRLYQSLQSRDDYLEKIYGRLWRQHPAVVLEKAEATAAENVGVKLGSKGEFLGSSITQATAAIARLVTPRIVPLKKKAAPLRPLRDRPGLSNKRSKPKKEEGQASFLRAADIVLNGMLQETGEAEEKKAIPEIKLRNRTIKLRVPALPSGVALHYTKCVVASLCVASLAQAGLQPLHKLRVFMEHSDSFLEIIARGAACEAREACAAIANLSFMPDRLVCWLKLERAGNVTDSANVLLPLVLSSAKSQINSNRAAREPREFQRNAFTNGLRELRREKAPDSVPLGAGLFAGESGVTFRGDTIILLHPDGLNPASPPRLLTTACFSDTFAQKQLESCLRLQPSQGSGHWVMSVWIFWPCNSVSSKTEVLKLAVESGTLREKKSLGKRMVFLDAAGKFWVTLRNGGEVMMENVPKLENGWHLLTLISSTREDSSQTPFAFFGLDDWGSVLHDVQLPESFFAVGNFSLSRNEPFGTICDFRIQAGAPRSEMSARRLLADRLKASRRLMPDRIPRYFFEANAVPALAACMRRLESQAEALRALGNIASHAPARAQIYSLCHGDLCDLTKVPAAEYLVDPSSGWGQRSGRRGGSFGSPSRSRPWSGQGDKKAEREMGEVPDIPEEQSPHSGGRGGGVVQEIDLTSRGGLASRQRGMVQLRPKKPEELGSHSPLMMKEEGEEEDAQTEQEHIHATVLRHHRGHPMSFRQAVRLMRLLS</sequence>
<feature type="region of interest" description="Disordered" evidence="1">
    <location>
        <begin position="575"/>
        <end position="600"/>
    </location>
</feature>
<feature type="compositionally biased region" description="Basic and acidic residues" evidence="1">
    <location>
        <begin position="7"/>
        <end position="17"/>
    </location>
</feature>
<organism evidence="2">
    <name type="scientific">Chromera velia CCMP2878</name>
    <dbReference type="NCBI Taxonomy" id="1169474"/>
    <lineage>
        <taxon>Eukaryota</taxon>
        <taxon>Sar</taxon>
        <taxon>Alveolata</taxon>
        <taxon>Colpodellida</taxon>
        <taxon>Chromeraceae</taxon>
        <taxon>Chromera</taxon>
    </lineage>
</organism>
<feature type="compositionally biased region" description="Low complexity" evidence="1">
    <location>
        <begin position="1404"/>
        <end position="1417"/>
    </location>
</feature>
<feature type="region of interest" description="Disordered" evidence="1">
    <location>
        <begin position="2949"/>
        <end position="2969"/>
    </location>
</feature>
<feature type="region of interest" description="Disordered" evidence="1">
    <location>
        <begin position="2502"/>
        <end position="2601"/>
    </location>
</feature>
<reference evidence="2" key="1">
    <citation type="submission" date="2014-11" db="EMBL/GenBank/DDBJ databases">
        <authorList>
            <person name="Otto D Thomas"/>
            <person name="Naeem Raeece"/>
        </authorList>
    </citation>
    <scope>NUCLEOTIDE SEQUENCE</scope>
</reference>
<accession>A0A0G4HQI6</accession>
<feature type="compositionally biased region" description="Low complexity" evidence="1">
    <location>
        <begin position="3458"/>
        <end position="3469"/>
    </location>
</feature>
<feature type="compositionally biased region" description="Low complexity" evidence="1">
    <location>
        <begin position="2556"/>
        <end position="2567"/>
    </location>
</feature>
<feature type="region of interest" description="Disordered" evidence="1">
    <location>
        <begin position="1143"/>
        <end position="1183"/>
    </location>
</feature>
<dbReference type="EMBL" id="CDMZ01003487">
    <property type="protein sequence ID" value="CEM46546.1"/>
    <property type="molecule type" value="Genomic_DNA"/>
</dbReference>
<gene>
    <name evidence="2" type="ORF">Cvel_7946</name>
</gene>
<dbReference type="VEuPathDB" id="CryptoDB:Cvel_7946"/>
<feature type="region of interest" description="Disordered" evidence="1">
    <location>
        <begin position="1100"/>
        <end position="1121"/>
    </location>
</feature>
<protein>
    <submittedName>
        <fullName evidence="2">Uncharacterized protein</fullName>
    </submittedName>
</protein>
<feature type="region of interest" description="Disordered" evidence="1">
    <location>
        <begin position="1274"/>
        <end position="1297"/>
    </location>
</feature>
<feature type="compositionally biased region" description="Polar residues" evidence="1">
    <location>
        <begin position="353"/>
        <end position="362"/>
    </location>
</feature>
<feature type="compositionally biased region" description="Polar residues" evidence="1">
    <location>
        <begin position="707"/>
        <end position="724"/>
    </location>
</feature>
<feature type="region of interest" description="Disordered" evidence="1">
    <location>
        <begin position="2110"/>
        <end position="2164"/>
    </location>
</feature>
<feature type="compositionally biased region" description="Basic and acidic residues" evidence="1">
    <location>
        <begin position="273"/>
        <end position="287"/>
    </location>
</feature>
<feature type="compositionally biased region" description="Polar residues" evidence="1">
    <location>
        <begin position="1808"/>
        <end position="1819"/>
    </location>
</feature>